<sequence length="443" mass="49756">MGVRGLWEVLQPASTQESIEDYFMREGIVRRQRGERVYRLGIDTSIWFHQVQNTFAVGHAQSGENPELRTLFYRLARLLRLHVHAIFVFDGPDRPAEKRGRRVVPAGHWMVEAMKGFIDAFGYAYWTAPGEAEAELALFNQAGFIDGVLTDDGDAFLFGARTVIRNFDAKATTLTITRAESVLTHNAVSLSRPGMILFALLSGGDYDEGGLPGFGPRVALGLARYQFGETLCQAVRMHWHGDLSQVLSDWRNNMRQTLCSDPQNLLGRRYHRLSTQIPDTFPNPDIIDSYIHPVTSPYEDFEVPPLQPPNIARLGALCERYFSWGTVPGIIERFGNCVLPGVVVRVLINQTVKHDELCVTKDTYEDPLEPLIQVDRDSRRRRGARTIAVVDTGFAAAATSALLGLRPVDDNHPRPASLHYVVLPKLLIPFVWDSDRETTTRGM</sequence>
<keyword evidence="2" id="KW-0378">Hydrolase</keyword>
<dbReference type="Gene3D" id="3.40.50.1010">
    <property type="entry name" value="5'-nuclease"/>
    <property type="match status" value="2"/>
</dbReference>
<dbReference type="Pfam" id="PF00867">
    <property type="entry name" value="XPG_I"/>
    <property type="match status" value="1"/>
</dbReference>
<protein>
    <submittedName>
        <fullName evidence="5">PIN domain-like protein</fullName>
    </submittedName>
</protein>
<accession>A0ABQ8KPD1</accession>
<evidence type="ECO:0000313" key="6">
    <source>
        <dbReference type="Proteomes" id="UP000814176"/>
    </source>
</evidence>
<dbReference type="EMBL" id="JADCUA010000005">
    <property type="protein sequence ID" value="KAH9840013.1"/>
    <property type="molecule type" value="Genomic_DNA"/>
</dbReference>
<dbReference type="InterPro" id="IPR006084">
    <property type="entry name" value="XPG/Rad2"/>
</dbReference>
<evidence type="ECO:0000256" key="1">
    <source>
        <dbReference type="ARBA" id="ARBA00022722"/>
    </source>
</evidence>
<dbReference type="InterPro" id="IPR036279">
    <property type="entry name" value="5-3_exonuclease_C_sf"/>
</dbReference>
<organism evidence="5 6">
    <name type="scientific">Rhodofomes roseus</name>
    <dbReference type="NCBI Taxonomy" id="34475"/>
    <lineage>
        <taxon>Eukaryota</taxon>
        <taxon>Fungi</taxon>
        <taxon>Dikarya</taxon>
        <taxon>Basidiomycota</taxon>
        <taxon>Agaricomycotina</taxon>
        <taxon>Agaricomycetes</taxon>
        <taxon>Polyporales</taxon>
        <taxon>Rhodofomes</taxon>
    </lineage>
</organism>
<dbReference type="Proteomes" id="UP000814176">
    <property type="component" value="Unassembled WGS sequence"/>
</dbReference>
<name>A0ABQ8KPD1_9APHY</name>
<dbReference type="InterPro" id="IPR029060">
    <property type="entry name" value="PIN-like_dom_sf"/>
</dbReference>
<feature type="domain" description="XPG N-terminal" evidence="4">
    <location>
        <begin position="1"/>
        <end position="102"/>
    </location>
</feature>
<dbReference type="PANTHER" id="PTHR11081:SF75">
    <property type="entry name" value="ENDONUCLEASE, PUTATIVE (AFU_ORTHOLOGUE AFUA_3G13260)-RELATED"/>
    <property type="match status" value="1"/>
</dbReference>
<dbReference type="SMART" id="SM00485">
    <property type="entry name" value="XPGN"/>
    <property type="match status" value="1"/>
</dbReference>
<dbReference type="SUPFAM" id="SSF47807">
    <property type="entry name" value="5' to 3' exonuclease, C-terminal subdomain"/>
    <property type="match status" value="1"/>
</dbReference>
<dbReference type="PRINTS" id="PR00853">
    <property type="entry name" value="XPGRADSUPER"/>
</dbReference>
<dbReference type="SMART" id="SM00484">
    <property type="entry name" value="XPGI"/>
    <property type="match status" value="1"/>
</dbReference>
<dbReference type="PANTHER" id="PTHR11081">
    <property type="entry name" value="FLAP ENDONUCLEASE FAMILY MEMBER"/>
    <property type="match status" value="1"/>
</dbReference>
<comment type="caution">
    <text evidence="5">The sequence shown here is derived from an EMBL/GenBank/DDBJ whole genome shotgun (WGS) entry which is preliminary data.</text>
</comment>
<dbReference type="InterPro" id="IPR037316">
    <property type="entry name" value="Yen1_H3TH"/>
</dbReference>
<keyword evidence="1" id="KW-0540">Nuclease</keyword>
<dbReference type="SUPFAM" id="SSF88723">
    <property type="entry name" value="PIN domain-like"/>
    <property type="match status" value="1"/>
</dbReference>
<dbReference type="InterPro" id="IPR006085">
    <property type="entry name" value="XPG_DNA_repair_N"/>
</dbReference>
<reference evidence="5 6" key="1">
    <citation type="journal article" date="2021" name="Environ. Microbiol.">
        <title>Gene family expansions and transcriptome signatures uncover fungal adaptations to wood decay.</title>
        <authorList>
            <person name="Hage H."/>
            <person name="Miyauchi S."/>
            <person name="Viragh M."/>
            <person name="Drula E."/>
            <person name="Min B."/>
            <person name="Chaduli D."/>
            <person name="Navarro D."/>
            <person name="Favel A."/>
            <person name="Norest M."/>
            <person name="Lesage-Meessen L."/>
            <person name="Balint B."/>
            <person name="Merenyi Z."/>
            <person name="de Eugenio L."/>
            <person name="Morin E."/>
            <person name="Martinez A.T."/>
            <person name="Baldrian P."/>
            <person name="Stursova M."/>
            <person name="Martinez M.J."/>
            <person name="Novotny C."/>
            <person name="Magnuson J.K."/>
            <person name="Spatafora J.W."/>
            <person name="Maurice S."/>
            <person name="Pangilinan J."/>
            <person name="Andreopoulos W."/>
            <person name="LaButti K."/>
            <person name="Hundley H."/>
            <person name="Na H."/>
            <person name="Kuo A."/>
            <person name="Barry K."/>
            <person name="Lipzen A."/>
            <person name="Henrissat B."/>
            <person name="Riley R."/>
            <person name="Ahrendt S."/>
            <person name="Nagy L.G."/>
            <person name="Grigoriev I.V."/>
            <person name="Martin F."/>
            <person name="Rosso M.N."/>
        </authorList>
    </citation>
    <scope>NUCLEOTIDE SEQUENCE [LARGE SCALE GENOMIC DNA]</scope>
    <source>
        <strain evidence="5 6">CIRM-BRFM 1785</strain>
    </source>
</reference>
<dbReference type="CDD" id="cd09906">
    <property type="entry name" value="H3TH_YEN1"/>
    <property type="match status" value="1"/>
</dbReference>
<keyword evidence="6" id="KW-1185">Reference proteome</keyword>
<feature type="domain" description="XPG-I" evidence="3">
    <location>
        <begin position="119"/>
        <end position="188"/>
    </location>
</feature>
<dbReference type="RefSeq" id="XP_047781663.1">
    <property type="nucleotide sequence ID" value="XM_047918769.1"/>
</dbReference>
<evidence type="ECO:0000313" key="5">
    <source>
        <dbReference type="EMBL" id="KAH9840013.1"/>
    </source>
</evidence>
<evidence type="ECO:0000259" key="3">
    <source>
        <dbReference type="SMART" id="SM00484"/>
    </source>
</evidence>
<dbReference type="InterPro" id="IPR006086">
    <property type="entry name" value="XPG-I_dom"/>
</dbReference>
<proteinExistence type="predicted"/>
<dbReference type="GeneID" id="71999501"/>
<gene>
    <name evidence="5" type="ORF">C8Q71DRAFT_473634</name>
</gene>
<dbReference type="Pfam" id="PF00752">
    <property type="entry name" value="XPG_N"/>
    <property type="match status" value="1"/>
</dbReference>
<dbReference type="CDD" id="cd09870">
    <property type="entry name" value="PIN_YEN1"/>
    <property type="match status" value="1"/>
</dbReference>
<evidence type="ECO:0000259" key="4">
    <source>
        <dbReference type="SMART" id="SM00485"/>
    </source>
</evidence>
<evidence type="ECO:0000256" key="2">
    <source>
        <dbReference type="ARBA" id="ARBA00022801"/>
    </source>
</evidence>